<keyword evidence="2" id="KW-0808">Transferase</keyword>
<keyword evidence="2" id="KW-0328">Glycosyltransferase</keyword>
<dbReference type="Proteomes" id="UP000185934">
    <property type="component" value="Chromosome"/>
</dbReference>
<dbReference type="KEGG" id="dfo:Dform_00651"/>
<evidence type="ECO:0000313" key="3">
    <source>
        <dbReference type="Proteomes" id="UP000185934"/>
    </source>
</evidence>
<dbReference type="Gene3D" id="3.40.50.2020">
    <property type="match status" value="1"/>
</dbReference>
<name>A0A1P8F694_9CHLR</name>
<evidence type="ECO:0000313" key="2">
    <source>
        <dbReference type="EMBL" id="APV44006.1"/>
    </source>
</evidence>
<dbReference type="SUPFAM" id="SSF53271">
    <property type="entry name" value="PRTase-like"/>
    <property type="match status" value="1"/>
</dbReference>
<reference evidence="3" key="1">
    <citation type="submission" date="2016-11" db="EMBL/GenBank/DDBJ databases">
        <title>Dehalogenimonas formicexedens sp. nov., a chlorinated alkane respiring bacterium isolated from contaminated groundwater.</title>
        <authorList>
            <person name="Key T.A."/>
            <person name="Bowman K.S."/>
            <person name="Lee I."/>
            <person name="Chun J."/>
            <person name="Albuquerque L."/>
            <person name="da Costa M.S."/>
            <person name="Rainey F.A."/>
            <person name="Moe W.M."/>
        </authorList>
    </citation>
    <scope>NUCLEOTIDE SEQUENCE [LARGE SCALE GENOMIC DNA]</scope>
    <source>
        <strain evidence="3">NSZ-14</strain>
    </source>
</reference>
<dbReference type="InterPro" id="IPR000836">
    <property type="entry name" value="PRTase_dom"/>
</dbReference>
<keyword evidence="3" id="KW-1185">Reference proteome</keyword>
<dbReference type="RefSeq" id="WP_076003743.1">
    <property type="nucleotide sequence ID" value="NZ_CP018258.1"/>
</dbReference>
<dbReference type="CDD" id="cd06223">
    <property type="entry name" value="PRTases_typeI"/>
    <property type="match status" value="1"/>
</dbReference>
<feature type="domain" description="Phosphoribosyltransferase" evidence="1">
    <location>
        <begin position="24"/>
        <end position="187"/>
    </location>
</feature>
<dbReference type="OrthoDB" id="9810066at2"/>
<sequence length="223" mass="24273">MANWRILSRSSETFADRTEAGYLLARELKAFAGENTVVLGVPRGGMAVAGEIARELNARLDIVLSRKLRSPGQPELAFGAISEDGHVSLNQEVVRLLDVSDAYIEQETAFQLAEIKRRNRIFREISPKVPLDGQVAIITDDGVATGATFAAALAAARNERPGKLIAALPVSPEDTVKSLARLADELICLRAPAVFGAVGQFYRDFQQLDDDDVLNILREGKSR</sequence>
<dbReference type="Gene3D" id="3.30.1310.20">
    <property type="entry name" value="PRTase-like"/>
    <property type="match status" value="1"/>
</dbReference>
<dbReference type="GO" id="GO:0016757">
    <property type="term" value="F:glycosyltransferase activity"/>
    <property type="evidence" value="ECO:0007669"/>
    <property type="project" value="UniProtKB-KW"/>
</dbReference>
<dbReference type="InterPro" id="IPR029057">
    <property type="entry name" value="PRTase-like"/>
</dbReference>
<dbReference type="EMBL" id="CP018258">
    <property type="protein sequence ID" value="APV44006.1"/>
    <property type="molecule type" value="Genomic_DNA"/>
</dbReference>
<dbReference type="Pfam" id="PF00156">
    <property type="entry name" value="Pribosyltran"/>
    <property type="match status" value="1"/>
</dbReference>
<evidence type="ECO:0000259" key="1">
    <source>
        <dbReference type="Pfam" id="PF00156"/>
    </source>
</evidence>
<organism evidence="2 3">
    <name type="scientific">Dehalogenimonas formicexedens</name>
    <dbReference type="NCBI Taxonomy" id="1839801"/>
    <lineage>
        <taxon>Bacteria</taxon>
        <taxon>Bacillati</taxon>
        <taxon>Chloroflexota</taxon>
        <taxon>Dehalococcoidia</taxon>
        <taxon>Dehalococcoidales</taxon>
        <taxon>Dehalococcoidaceae</taxon>
        <taxon>Dehalogenimonas</taxon>
    </lineage>
</organism>
<proteinExistence type="predicted"/>
<accession>A0A1P8F694</accession>
<dbReference type="STRING" id="1839801.Dform_00651"/>
<gene>
    <name evidence="2" type="ORF">Dform_00651</name>
</gene>
<dbReference type="AlphaFoldDB" id="A0A1P8F694"/>
<protein>
    <submittedName>
        <fullName evidence="2">Putative phosphoribosyltransferase</fullName>
    </submittedName>
</protein>